<dbReference type="KEGG" id="pfy:PFICI_10887"/>
<dbReference type="InterPro" id="IPR013083">
    <property type="entry name" value="Znf_RING/FYVE/PHD"/>
</dbReference>
<keyword evidence="1" id="KW-0862">Zinc</keyword>
<feature type="domain" description="RING-type" evidence="3">
    <location>
        <begin position="65"/>
        <end position="122"/>
    </location>
</feature>
<dbReference type="STRING" id="1229662.W3WT10"/>
<dbReference type="GeneID" id="19275900"/>
<dbReference type="eggNOG" id="ENOG502T4F3">
    <property type="taxonomic scope" value="Eukaryota"/>
</dbReference>
<protein>
    <recommendedName>
        <fullName evidence="3">RING-type domain-containing protein</fullName>
    </recommendedName>
</protein>
<sequence>MRVRKLVTLPVRLPLKLVDKLAPTLKRWRIDRASSGSCPEEGTAETVSEKAPHTLPVDLHQLEECPICHDPVGAPNPEGTIESWNSLDCGHKFGDVCLQTWLQDSLDREDPTNPDPTCPICRSVAKHPNCGHPVCKPPTIDMAWHAWQQYQQALQLAAALGGGHPSPGHRRNRLQRREGHPNRPSYTPPRRMADTVGECTMCAEISKKREQEKRILSAIETGHARQDSEDVEVAAVISRKSGLLNLRRNIRRSNGESSSSRPDRQDRGRSMVCNTSAPRLPTPAPVGEMTLGSRRISSVF</sequence>
<dbReference type="Pfam" id="PF13639">
    <property type="entry name" value="zf-RING_2"/>
    <property type="match status" value="1"/>
</dbReference>
<organism evidence="4 5">
    <name type="scientific">Pestalotiopsis fici (strain W106-1 / CGMCC3.15140)</name>
    <dbReference type="NCBI Taxonomy" id="1229662"/>
    <lineage>
        <taxon>Eukaryota</taxon>
        <taxon>Fungi</taxon>
        <taxon>Dikarya</taxon>
        <taxon>Ascomycota</taxon>
        <taxon>Pezizomycotina</taxon>
        <taxon>Sordariomycetes</taxon>
        <taxon>Xylariomycetidae</taxon>
        <taxon>Amphisphaeriales</taxon>
        <taxon>Sporocadaceae</taxon>
        <taxon>Pestalotiopsis</taxon>
    </lineage>
</organism>
<dbReference type="OrthoDB" id="8062037at2759"/>
<evidence type="ECO:0000313" key="5">
    <source>
        <dbReference type="Proteomes" id="UP000030651"/>
    </source>
</evidence>
<dbReference type="GO" id="GO:0008270">
    <property type="term" value="F:zinc ion binding"/>
    <property type="evidence" value="ECO:0007669"/>
    <property type="project" value="UniProtKB-KW"/>
</dbReference>
<dbReference type="SUPFAM" id="SSF57850">
    <property type="entry name" value="RING/U-box"/>
    <property type="match status" value="1"/>
</dbReference>
<evidence type="ECO:0000313" key="4">
    <source>
        <dbReference type="EMBL" id="ETS77013.1"/>
    </source>
</evidence>
<dbReference type="EMBL" id="KI912116">
    <property type="protein sequence ID" value="ETS77013.1"/>
    <property type="molecule type" value="Genomic_DNA"/>
</dbReference>
<dbReference type="HOGENOM" id="CLU_927831_0_0_1"/>
<keyword evidence="1" id="KW-0479">Metal-binding</keyword>
<evidence type="ECO:0000259" key="3">
    <source>
        <dbReference type="PROSITE" id="PS50089"/>
    </source>
</evidence>
<evidence type="ECO:0000256" key="1">
    <source>
        <dbReference type="PROSITE-ProRule" id="PRU00175"/>
    </source>
</evidence>
<dbReference type="RefSeq" id="XP_007837659.1">
    <property type="nucleotide sequence ID" value="XM_007839468.1"/>
</dbReference>
<evidence type="ECO:0000256" key="2">
    <source>
        <dbReference type="SAM" id="MobiDB-lite"/>
    </source>
</evidence>
<keyword evidence="5" id="KW-1185">Reference proteome</keyword>
<dbReference type="Proteomes" id="UP000030651">
    <property type="component" value="Unassembled WGS sequence"/>
</dbReference>
<keyword evidence="1" id="KW-0863">Zinc-finger</keyword>
<dbReference type="Gene3D" id="3.30.40.10">
    <property type="entry name" value="Zinc/RING finger domain, C3HC4 (zinc finger)"/>
    <property type="match status" value="1"/>
</dbReference>
<dbReference type="InParanoid" id="W3WT10"/>
<feature type="region of interest" description="Disordered" evidence="2">
    <location>
        <begin position="248"/>
        <end position="300"/>
    </location>
</feature>
<name>W3WT10_PESFW</name>
<dbReference type="PROSITE" id="PS50089">
    <property type="entry name" value="ZF_RING_2"/>
    <property type="match status" value="1"/>
</dbReference>
<dbReference type="InterPro" id="IPR001841">
    <property type="entry name" value="Znf_RING"/>
</dbReference>
<proteinExistence type="predicted"/>
<reference evidence="5" key="1">
    <citation type="journal article" date="2015" name="BMC Genomics">
        <title>Genomic and transcriptomic analysis of the endophytic fungus Pestalotiopsis fici reveals its lifestyle and high potential for synthesis of natural products.</title>
        <authorList>
            <person name="Wang X."/>
            <person name="Zhang X."/>
            <person name="Liu L."/>
            <person name="Xiang M."/>
            <person name="Wang W."/>
            <person name="Sun X."/>
            <person name="Che Y."/>
            <person name="Guo L."/>
            <person name="Liu G."/>
            <person name="Guo L."/>
            <person name="Wang C."/>
            <person name="Yin W.B."/>
            <person name="Stadler M."/>
            <person name="Zhang X."/>
            <person name="Liu X."/>
        </authorList>
    </citation>
    <scope>NUCLEOTIDE SEQUENCE [LARGE SCALE GENOMIC DNA]</scope>
    <source>
        <strain evidence="5">W106-1 / CGMCC3.15140</strain>
    </source>
</reference>
<dbReference type="SMART" id="SM00184">
    <property type="entry name" value="RING"/>
    <property type="match status" value="1"/>
</dbReference>
<accession>W3WT10</accession>
<feature type="region of interest" description="Disordered" evidence="2">
    <location>
        <begin position="160"/>
        <end position="193"/>
    </location>
</feature>
<dbReference type="AlphaFoldDB" id="W3WT10"/>
<gene>
    <name evidence="4" type="ORF">PFICI_10887</name>
</gene>